<evidence type="ECO:0000256" key="1">
    <source>
        <dbReference type="SAM" id="MobiDB-lite"/>
    </source>
</evidence>
<name>A0AAV7RA47_PLEWA</name>
<protein>
    <submittedName>
        <fullName evidence="2">Uncharacterized protein</fullName>
    </submittedName>
</protein>
<proteinExistence type="predicted"/>
<accession>A0AAV7RA47</accession>
<reference evidence="2" key="1">
    <citation type="journal article" date="2022" name="bioRxiv">
        <title>Sequencing and chromosome-scale assembly of the giantPleurodeles waltlgenome.</title>
        <authorList>
            <person name="Brown T."/>
            <person name="Elewa A."/>
            <person name="Iarovenko S."/>
            <person name="Subramanian E."/>
            <person name="Araus A.J."/>
            <person name="Petzold A."/>
            <person name="Susuki M."/>
            <person name="Suzuki K.-i.T."/>
            <person name="Hayashi T."/>
            <person name="Toyoda A."/>
            <person name="Oliveira C."/>
            <person name="Osipova E."/>
            <person name="Leigh N.D."/>
            <person name="Simon A."/>
            <person name="Yun M.H."/>
        </authorList>
    </citation>
    <scope>NUCLEOTIDE SEQUENCE</scope>
    <source>
        <strain evidence="2">20211129_DDA</strain>
        <tissue evidence="2">Liver</tissue>
    </source>
</reference>
<organism evidence="2 3">
    <name type="scientific">Pleurodeles waltl</name>
    <name type="common">Iberian ribbed newt</name>
    <dbReference type="NCBI Taxonomy" id="8319"/>
    <lineage>
        <taxon>Eukaryota</taxon>
        <taxon>Metazoa</taxon>
        <taxon>Chordata</taxon>
        <taxon>Craniata</taxon>
        <taxon>Vertebrata</taxon>
        <taxon>Euteleostomi</taxon>
        <taxon>Amphibia</taxon>
        <taxon>Batrachia</taxon>
        <taxon>Caudata</taxon>
        <taxon>Salamandroidea</taxon>
        <taxon>Salamandridae</taxon>
        <taxon>Pleurodelinae</taxon>
        <taxon>Pleurodeles</taxon>
    </lineage>
</organism>
<dbReference type="Proteomes" id="UP001066276">
    <property type="component" value="Chromosome 5"/>
</dbReference>
<gene>
    <name evidence="2" type="ORF">NDU88_001138</name>
</gene>
<feature type="region of interest" description="Disordered" evidence="1">
    <location>
        <begin position="1"/>
        <end position="127"/>
    </location>
</feature>
<keyword evidence="3" id="KW-1185">Reference proteome</keyword>
<dbReference type="AlphaFoldDB" id="A0AAV7RA47"/>
<comment type="caution">
    <text evidence="2">The sequence shown here is derived from an EMBL/GenBank/DDBJ whole genome shotgun (WGS) entry which is preliminary data.</text>
</comment>
<evidence type="ECO:0000313" key="2">
    <source>
        <dbReference type="EMBL" id="KAJ1148301.1"/>
    </source>
</evidence>
<dbReference type="EMBL" id="JANPWB010000009">
    <property type="protein sequence ID" value="KAJ1148301.1"/>
    <property type="molecule type" value="Genomic_DNA"/>
</dbReference>
<sequence length="127" mass="13292">MAPPSAEAPGVTSAPPRGVDGDREGEGGEPQSGPGPEAMAQPLPAASSCTQAPSQCSPETHDRGCSARPAPSQAPRTFSLRRPSPGRRTNSDLRRSAKPGLRSPRRQYRSGGTLQDIYGEPESELTD</sequence>
<feature type="compositionally biased region" description="Polar residues" evidence="1">
    <location>
        <begin position="47"/>
        <end position="58"/>
    </location>
</feature>
<evidence type="ECO:0000313" key="3">
    <source>
        <dbReference type="Proteomes" id="UP001066276"/>
    </source>
</evidence>